<proteinExistence type="predicted"/>
<dbReference type="InterPro" id="IPR052341">
    <property type="entry name" value="LOG_family_nucleotidases"/>
</dbReference>
<evidence type="ECO:0000313" key="2">
    <source>
        <dbReference type="Proteomes" id="UP000557872"/>
    </source>
</evidence>
<dbReference type="PANTHER" id="PTHR43393">
    <property type="entry name" value="CYTOKININ RIBOSIDE 5'-MONOPHOSPHATE PHOSPHORIBOHYDROLASE"/>
    <property type="match status" value="1"/>
</dbReference>
<dbReference type="PANTHER" id="PTHR43393:SF3">
    <property type="entry name" value="LYSINE DECARBOXYLASE-LIKE PROTEIN"/>
    <property type="match status" value="1"/>
</dbReference>
<sequence length="368" mass="41251">MREIDSIAAFRRQHGKLKGAVVQGLDLRLQDLDWSEVDCEGAVFLGCGFPDGVDLESLRKKGALIFPTIPGLPYHPHRHALYSREELMEGWTHEEDLSRDKRIYDHFHEQGRTQADVLELMAQRIHDHAIDDALGDLLEGRVENDGKKKVVGIMGGHSTPRTDPYFRKVALIARALTQRGYYIASGGGPGIMEAANLGAWMGNSSVEALDEALEILCEAPVYTDEHYVQRAQQVLEMHPHGCSSLAVPTWFYGHEPTNLFSLRIAKYFSNSIREDGLLAISHYGIIYAPGSAGTTQEIFMDATQNHYVTFDYVSPMVFLGKQRYQQDTMLFDCISQLAEGKKYADYLLCTDDENEVVEAISSYQLAGK</sequence>
<dbReference type="AlphaFoldDB" id="A0A851GMJ5"/>
<gene>
    <name evidence="1" type="ORF">HW115_10490</name>
</gene>
<dbReference type="EMBL" id="JACBAZ010000004">
    <property type="protein sequence ID" value="NWK56040.1"/>
    <property type="molecule type" value="Genomic_DNA"/>
</dbReference>
<organism evidence="1 2">
    <name type="scientific">Oceaniferula marina</name>
    <dbReference type="NCBI Taxonomy" id="2748318"/>
    <lineage>
        <taxon>Bacteria</taxon>
        <taxon>Pseudomonadati</taxon>
        <taxon>Verrucomicrobiota</taxon>
        <taxon>Verrucomicrobiia</taxon>
        <taxon>Verrucomicrobiales</taxon>
        <taxon>Verrucomicrobiaceae</taxon>
        <taxon>Oceaniferula</taxon>
    </lineage>
</organism>
<comment type="caution">
    <text evidence="1">The sequence shown here is derived from an EMBL/GenBank/DDBJ whole genome shotgun (WGS) entry which is preliminary data.</text>
</comment>
<protein>
    <recommendedName>
        <fullName evidence="3">Rossmann fold nucleotide-binding protein</fullName>
    </recommendedName>
</protein>
<dbReference type="Gene3D" id="3.40.50.450">
    <property type="match status" value="1"/>
</dbReference>
<dbReference type="Proteomes" id="UP000557872">
    <property type="component" value="Unassembled WGS sequence"/>
</dbReference>
<evidence type="ECO:0000313" key="1">
    <source>
        <dbReference type="EMBL" id="NWK56040.1"/>
    </source>
</evidence>
<dbReference type="SUPFAM" id="SSF102405">
    <property type="entry name" value="MCP/YpsA-like"/>
    <property type="match status" value="1"/>
</dbReference>
<dbReference type="GO" id="GO:0005829">
    <property type="term" value="C:cytosol"/>
    <property type="evidence" value="ECO:0007669"/>
    <property type="project" value="TreeGrafter"/>
</dbReference>
<keyword evidence="2" id="KW-1185">Reference proteome</keyword>
<name>A0A851GMJ5_9BACT</name>
<accession>A0A851GMJ5</accession>
<evidence type="ECO:0008006" key="3">
    <source>
        <dbReference type="Google" id="ProtNLM"/>
    </source>
</evidence>
<reference evidence="1 2" key="1">
    <citation type="submission" date="2020-07" db="EMBL/GenBank/DDBJ databases">
        <title>Roseicoccus Jingziensis gen. nov., sp. nov., isolated from coastal seawater.</title>
        <authorList>
            <person name="Feng X."/>
        </authorList>
    </citation>
    <scope>NUCLEOTIDE SEQUENCE [LARGE SCALE GENOMIC DNA]</scope>
    <source>
        <strain evidence="1 2">N1E253</strain>
    </source>
</reference>